<dbReference type="NCBIfam" id="TIGR00830">
    <property type="entry name" value="PTBA"/>
    <property type="match status" value="1"/>
</dbReference>
<dbReference type="InterPro" id="IPR001127">
    <property type="entry name" value="PTS_EIIA_1_perm"/>
</dbReference>
<dbReference type="STRING" id="1612202.SAMN05421734_10448"/>
<dbReference type="AlphaFoldDB" id="A0A1G6IIW0"/>
<dbReference type="OrthoDB" id="92465at2"/>
<reference evidence="9" key="1">
    <citation type="submission" date="2016-09" db="EMBL/GenBank/DDBJ databases">
        <authorList>
            <person name="Varghese N."/>
            <person name="Submissions S."/>
        </authorList>
    </citation>
    <scope>NUCLEOTIDE SEQUENCE [LARGE SCALE GENOMIC DNA]</scope>
    <source>
        <strain evidence="9">S5</strain>
    </source>
</reference>
<dbReference type="GO" id="GO:0009401">
    <property type="term" value="P:phosphoenolpyruvate-dependent sugar phosphotransferase system"/>
    <property type="evidence" value="ECO:0007669"/>
    <property type="project" value="UniProtKB-KW"/>
</dbReference>
<dbReference type="SUPFAM" id="SSF51261">
    <property type="entry name" value="Duplicated hybrid motif"/>
    <property type="match status" value="1"/>
</dbReference>
<keyword evidence="9" id="KW-1185">Reference proteome</keyword>
<dbReference type="InterPro" id="IPR011055">
    <property type="entry name" value="Dup_hybrid_motif"/>
</dbReference>
<comment type="subcellular location">
    <subcellularLocation>
        <location evidence="1">Cytoplasm</location>
    </subcellularLocation>
</comment>
<feature type="domain" description="PTS EIIA type-1" evidence="7">
    <location>
        <begin position="33"/>
        <end position="137"/>
    </location>
</feature>
<name>A0A1G6IIW0_9BACI</name>
<evidence type="ECO:0000256" key="6">
    <source>
        <dbReference type="ARBA" id="ARBA00022777"/>
    </source>
</evidence>
<dbReference type="Proteomes" id="UP000242949">
    <property type="component" value="Unassembled WGS sequence"/>
</dbReference>
<keyword evidence="4" id="KW-0808">Transferase</keyword>
<dbReference type="EMBL" id="FMYI01000004">
    <property type="protein sequence ID" value="SDC06394.1"/>
    <property type="molecule type" value="Genomic_DNA"/>
</dbReference>
<keyword evidence="2" id="KW-0813">Transport</keyword>
<evidence type="ECO:0000256" key="1">
    <source>
        <dbReference type="ARBA" id="ARBA00004496"/>
    </source>
</evidence>
<sequence length="161" mass="17199">MFKKLFGKEEKIENEVLVAPVTGEMVAITEVPDPTFSEKMMGDGIAFKPTEGEFVAPVSGEIVNLFPTLHAIGIKSKAGVEYLIHIGLDTVMLDGEGFEAHVKQGDEVKAGDKLITADLDAISEKAKTITPLVITSEVASIDAKDAQTVVKGETEVLTVNL</sequence>
<evidence type="ECO:0000259" key="7">
    <source>
        <dbReference type="PROSITE" id="PS51093"/>
    </source>
</evidence>
<gene>
    <name evidence="8" type="ORF">SAMN05421734_10448</name>
</gene>
<dbReference type="FunFam" id="2.70.70.10:FF:000001">
    <property type="entry name" value="PTS system glucose-specific IIA component"/>
    <property type="match status" value="1"/>
</dbReference>
<keyword evidence="6" id="KW-0418">Kinase</keyword>
<evidence type="ECO:0000256" key="3">
    <source>
        <dbReference type="ARBA" id="ARBA00022597"/>
    </source>
</evidence>
<dbReference type="GO" id="GO:0005737">
    <property type="term" value="C:cytoplasm"/>
    <property type="evidence" value="ECO:0007669"/>
    <property type="project" value="UniProtKB-SubCell"/>
</dbReference>
<evidence type="ECO:0000256" key="4">
    <source>
        <dbReference type="ARBA" id="ARBA00022679"/>
    </source>
</evidence>
<keyword evidence="3" id="KW-0762">Sugar transport</keyword>
<evidence type="ECO:0000256" key="2">
    <source>
        <dbReference type="ARBA" id="ARBA00022448"/>
    </source>
</evidence>
<evidence type="ECO:0000313" key="9">
    <source>
        <dbReference type="Proteomes" id="UP000242949"/>
    </source>
</evidence>
<dbReference type="Pfam" id="PF00358">
    <property type="entry name" value="PTS_EIIA_1"/>
    <property type="match status" value="1"/>
</dbReference>
<dbReference type="RefSeq" id="WP_090794928.1">
    <property type="nucleotide sequence ID" value="NZ_FMYI01000004.1"/>
</dbReference>
<evidence type="ECO:0000256" key="5">
    <source>
        <dbReference type="ARBA" id="ARBA00022683"/>
    </source>
</evidence>
<dbReference type="GO" id="GO:0016301">
    <property type="term" value="F:kinase activity"/>
    <property type="evidence" value="ECO:0007669"/>
    <property type="project" value="UniProtKB-KW"/>
</dbReference>
<dbReference type="Gene3D" id="2.70.70.10">
    <property type="entry name" value="Glucose Permease (Domain IIA)"/>
    <property type="match status" value="1"/>
</dbReference>
<organism evidence="8 9">
    <name type="scientific">Pelagirhabdus alkalitolerans</name>
    <dbReference type="NCBI Taxonomy" id="1612202"/>
    <lineage>
        <taxon>Bacteria</taxon>
        <taxon>Bacillati</taxon>
        <taxon>Bacillota</taxon>
        <taxon>Bacilli</taxon>
        <taxon>Bacillales</taxon>
        <taxon>Bacillaceae</taxon>
        <taxon>Pelagirhabdus</taxon>
    </lineage>
</organism>
<proteinExistence type="predicted"/>
<dbReference type="PROSITE" id="PS51093">
    <property type="entry name" value="PTS_EIIA_TYPE_1"/>
    <property type="match status" value="1"/>
</dbReference>
<dbReference type="PANTHER" id="PTHR45008:SF1">
    <property type="entry name" value="PTS SYSTEM GLUCOSE-SPECIFIC EIIA COMPONENT"/>
    <property type="match status" value="1"/>
</dbReference>
<protein>
    <submittedName>
        <fullName evidence="8">PTS system IIA component, Glc family</fullName>
    </submittedName>
</protein>
<evidence type="ECO:0000313" key="8">
    <source>
        <dbReference type="EMBL" id="SDC06394.1"/>
    </source>
</evidence>
<dbReference type="InterPro" id="IPR050890">
    <property type="entry name" value="PTS_EIIA_component"/>
</dbReference>
<accession>A0A1G6IIW0</accession>
<keyword evidence="5" id="KW-0598">Phosphotransferase system</keyword>
<dbReference type="PANTHER" id="PTHR45008">
    <property type="entry name" value="PTS SYSTEM GLUCOSE-SPECIFIC EIIA COMPONENT"/>
    <property type="match status" value="1"/>
</dbReference>